<name>A0A8J6T7E7_9BACT</name>
<dbReference type="InterPro" id="IPR031304">
    <property type="entry name" value="SLT_2"/>
</dbReference>
<dbReference type="SUPFAM" id="SSF53955">
    <property type="entry name" value="Lysozyme-like"/>
    <property type="match status" value="1"/>
</dbReference>
<sequence>MLRIKITTCNCFIFICLMALQLFLPAQTPAGTNKKASYFNTLQKRLIEDGFNKNKINALYAKPGVYFDAKGVSLFFSHSEGKLNYDQFISKRSIKKAKKYLKKHRTVFENMERTYCVDKEIIAAIILVETRLGTYLGERSILNTLSTMASLKDQHVKNMLWRKISGSSPFTREKFDKKAEKKSTWAYSELKDFLKYANRENIDPLSVYGSYAGAMGIAQFMPSNILALAKDGNNDGCIDLFNHADAIASIASYLQHHGWRAGIDDKKAYKILLRYNYSKYYANIILKIAKFLRG</sequence>
<dbReference type="PANTHER" id="PTHR30163">
    <property type="entry name" value="MEMBRANE-BOUND LYTIC MUREIN TRANSGLYCOSYLASE B"/>
    <property type="match status" value="1"/>
</dbReference>
<dbReference type="CDD" id="cd13399">
    <property type="entry name" value="Slt35-like"/>
    <property type="match status" value="1"/>
</dbReference>
<comment type="caution">
    <text evidence="3">The sequence shown here is derived from an EMBL/GenBank/DDBJ whole genome shotgun (WGS) entry which is preliminary data.</text>
</comment>
<evidence type="ECO:0000256" key="1">
    <source>
        <dbReference type="SAM" id="SignalP"/>
    </source>
</evidence>
<feature type="domain" description="Transglycosylase SLT" evidence="2">
    <location>
        <begin position="37"/>
        <end position="262"/>
    </location>
</feature>
<dbReference type="Proteomes" id="UP000603545">
    <property type="component" value="Unassembled WGS sequence"/>
</dbReference>
<dbReference type="AlphaFoldDB" id="A0A8J6T7E7"/>
<organism evidence="3 4">
    <name type="scientific">Candidatus Desulfaltia bathyphila</name>
    <dbReference type="NCBI Taxonomy" id="2841697"/>
    <lineage>
        <taxon>Bacteria</taxon>
        <taxon>Pseudomonadati</taxon>
        <taxon>Thermodesulfobacteriota</taxon>
        <taxon>Desulfobacteria</taxon>
        <taxon>Desulfobacterales</taxon>
        <taxon>Desulfobacterales incertae sedis</taxon>
        <taxon>Candidatus Desulfaltia</taxon>
    </lineage>
</organism>
<evidence type="ECO:0000313" key="4">
    <source>
        <dbReference type="Proteomes" id="UP000603545"/>
    </source>
</evidence>
<feature type="chain" id="PRO_5035251096" evidence="1">
    <location>
        <begin position="27"/>
        <end position="294"/>
    </location>
</feature>
<dbReference type="GO" id="GO:0009253">
    <property type="term" value="P:peptidoglycan catabolic process"/>
    <property type="evidence" value="ECO:0007669"/>
    <property type="project" value="TreeGrafter"/>
</dbReference>
<accession>A0A8J6T7E7</accession>
<feature type="signal peptide" evidence="1">
    <location>
        <begin position="1"/>
        <end position="26"/>
    </location>
</feature>
<evidence type="ECO:0000259" key="2">
    <source>
        <dbReference type="Pfam" id="PF13406"/>
    </source>
</evidence>
<proteinExistence type="predicted"/>
<dbReference type="InterPro" id="IPR043426">
    <property type="entry name" value="MltB-like"/>
</dbReference>
<gene>
    <name evidence="3" type="ORF">H8E80_05785</name>
</gene>
<dbReference type="InterPro" id="IPR023346">
    <property type="entry name" value="Lysozyme-like_dom_sf"/>
</dbReference>
<dbReference type="Gene3D" id="1.10.8.350">
    <property type="entry name" value="Bacterial muramidase"/>
    <property type="match status" value="1"/>
</dbReference>
<dbReference type="GO" id="GO:0008933">
    <property type="term" value="F:peptidoglycan lytic transglycosylase activity"/>
    <property type="evidence" value="ECO:0007669"/>
    <property type="project" value="TreeGrafter"/>
</dbReference>
<dbReference type="PANTHER" id="PTHR30163:SF9">
    <property type="entry name" value="MEMBRANE-BOUND LYTIC MUREIN TRANSGLYCOSYLASE B"/>
    <property type="match status" value="1"/>
</dbReference>
<reference evidence="3 4" key="1">
    <citation type="submission" date="2020-08" db="EMBL/GenBank/DDBJ databases">
        <title>Bridging the membrane lipid divide: bacteria of the FCB group superphylum have the potential to synthesize archaeal ether lipids.</title>
        <authorList>
            <person name="Villanueva L."/>
            <person name="Von Meijenfeldt F.A.B."/>
            <person name="Westbye A.B."/>
            <person name="Yadav S."/>
            <person name="Hopmans E.C."/>
            <person name="Dutilh B.E."/>
            <person name="Sinninghe Damste J.S."/>
        </authorList>
    </citation>
    <scope>NUCLEOTIDE SEQUENCE [LARGE SCALE GENOMIC DNA]</scope>
    <source>
        <strain evidence="3">NIOZ-UU82</strain>
    </source>
</reference>
<evidence type="ECO:0000313" key="3">
    <source>
        <dbReference type="EMBL" id="MBC8199542.1"/>
    </source>
</evidence>
<dbReference type="Gene3D" id="1.10.530.10">
    <property type="match status" value="1"/>
</dbReference>
<protein>
    <submittedName>
        <fullName evidence="3">Lytic murein transglycosylase</fullName>
    </submittedName>
</protein>
<dbReference type="EMBL" id="JACNLL010000056">
    <property type="protein sequence ID" value="MBC8199542.1"/>
    <property type="molecule type" value="Genomic_DNA"/>
</dbReference>
<keyword evidence="1" id="KW-0732">Signal</keyword>
<dbReference type="Pfam" id="PF13406">
    <property type="entry name" value="SLT_2"/>
    <property type="match status" value="1"/>
</dbReference>